<organism evidence="1 2">
    <name type="scientific">Metamycoplasma phocicerebrale</name>
    <dbReference type="NCBI Taxonomy" id="142649"/>
    <lineage>
        <taxon>Bacteria</taxon>
        <taxon>Bacillati</taxon>
        <taxon>Mycoplasmatota</taxon>
        <taxon>Mycoplasmoidales</taxon>
        <taxon>Metamycoplasmataceae</taxon>
        <taxon>Metamycoplasma</taxon>
    </lineage>
</organism>
<name>A0A3T0TT42_9BACT</name>
<dbReference type="KEGG" id="mphc:DMC14_000280"/>
<accession>A0A3T0TT42</accession>
<dbReference type="OrthoDB" id="399110at2"/>
<proteinExistence type="predicted"/>
<protein>
    <submittedName>
        <fullName evidence="1">Uncharacterized protein</fullName>
    </submittedName>
</protein>
<dbReference type="RefSeq" id="WP_116171934.1">
    <property type="nucleotide sequence ID" value="NZ_CP033058.2"/>
</dbReference>
<dbReference type="AlphaFoldDB" id="A0A3T0TT42"/>
<evidence type="ECO:0000313" key="1">
    <source>
        <dbReference type="EMBL" id="AZZ65247.1"/>
    </source>
</evidence>
<reference evidence="1" key="1">
    <citation type="submission" date="2019-03" db="EMBL/GenBank/DDBJ databases">
        <title>Draft Sequence and Annotation of the Mycoplasma phocicerebrale Strain 1049T Genome.</title>
        <authorList>
            <person name="Frasca S.Jr."/>
            <person name="Kutish G.F."/>
            <person name="Castellanos Gell J."/>
            <person name="Michaels D.L."/>
            <person name="Brown D.R."/>
        </authorList>
    </citation>
    <scope>NUCLEOTIDE SEQUENCE</scope>
    <source>
        <strain evidence="1">1049</strain>
    </source>
</reference>
<gene>
    <name evidence="1" type="ORF">DMC14_000280</name>
</gene>
<keyword evidence="2" id="KW-1185">Reference proteome</keyword>
<sequence>MLCTKLLSPIDELDNFSIIPMVDIGDFVLYKRISNKKFFNSISLADYLKKEDEKLQDTYIEPGEFFITSNKLFKEEYNKEDEIIKSIINSSYFSQIKLKELKNLIQIINKDGLGGSLITLNKNIDNTFEPYFVFVDPYIAEKELNYLLNTPLIKGNLGAIANLYENMIINLKKANESFLDKNSHTHFFVHNVLITNIEKVIFDIENSN</sequence>
<evidence type="ECO:0000313" key="2">
    <source>
        <dbReference type="Proteomes" id="UP000256585"/>
    </source>
</evidence>
<dbReference type="EMBL" id="CP033058">
    <property type="protein sequence ID" value="AZZ65247.1"/>
    <property type="molecule type" value="Genomic_DNA"/>
</dbReference>
<dbReference type="Proteomes" id="UP000256585">
    <property type="component" value="Chromosome"/>
</dbReference>